<dbReference type="AlphaFoldDB" id="A0A0N0ZXR5"/>
<dbReference type="Proteomes" id="UP000037953">
    <property type="component" value="Unassembled WGS sequence"/>
</dbReference>
<proteinExistence type="predicted"/>
<organism evidence="1 2">
    <name type="scientific">Chryseobacterium indologenes</name>
    <name type="common">Flavobacterium indologenes</name>
    <dbReference type="NCBI Taxonomy" id="253"/>
    <lineage>
        <taxon>Bacteria</taxon>
        <taxon>Pseudomonadati</taxon>
        <taxon>Bacteroidota</taxon>
        <taxon>Flavobacteriia</taxon>
        <taxon>Flavobacteriales</taxon>
        <taxon>Weeksellaceae</taxon>
        <taxon>Chryseobacterium group</taxon>
        <taxon>Chryseobacterium</taxon>
    </lineage>
</organism>
<reference evidence="2" key="2">
    <citation type="submission" date="2015-09" db="EMBL/GenBank/DDBJ databases">
        <title>Draft genome sequence of a multidrug-resistant Chryseobacterium indologenes isolate from Malaysia.</title>
        <authorList>
            <person name="Yu C.Y."/>
            <person name="Ang G.Y."/>
            <person name="Chan K.-G."/>
        </authorList>
    </citation>
    <scope>NUCLEOTIDE SEQUENCE [LARGE SCALE GENOMIC DNA]</scope>
    <source>
        <strain evidence="2">CI_885</strain>
    </source>
</reference>
<comment type="caution">
    <text evidence="1">The sequence shown here is derived from an EMBL/GenBank/DDBJ whole genome shotgun (WGS) entry which is preliminary data.</text>
</comment>
<evidence type="ECO:0000313" key="2">
    <source>
        <dbReference type="Proteomes" id="UP000037953"/>
    </source>
</evidence>
<reference evidence="1 2" key="1">
    <citation type="journal article" date="2015" name="Genom Data">
        <title>Draft genome sequence of a multidrug-resistant Chryseobacterium indologenes isolate from Malaysia.</title>
        <authorList>
            <person name="Yu C.Y."/>
            <person name="Ang G.Y."/>
            <person name="Cheng H.J."/>
            <person name="Cheong Y.M."/>
            <person name="Yin W.F."/>
            <person name="Chan K.G."/>
        </authorList>
    </citation>
    <scope>NUCLEOTIDE SEQUENCE [LARGE SCALE GENOMIC DNA]</scope>
    <source>
        <strain evidence="1 2">CI_885</strain>
    </source>
</reference>
<protein>
    <submittedName>
        <fullName evidence="1">Uncharacterized protein</fullName>
    </submittedName>
</protein>
<evidence type="ECO:0000313" key="1">
    <source>
        <dbReference type="EMBL" id="KPE53140.1"/>
    </source>
</evidence>
<dbReference type="PATRIC" id="fig|253.9.peg.833"/>
<gene>
    <name evidence="1" type="ORF">AOB46_03920</name>
</gene>
<dbReference type="EMBL" id="LJOD01000001">
    <property type="protein sequence ID" value="KPE53140.1"/>
    <property type="molecule type" value="Genomic_DNA"/>
</dbReference>
<sequence>MLIFTFSLSCSQKKDNMQNNIEINSKNIVEEITSKVKHYDYEPRYFIEIGQNMGNAEIFVNGLPVYRNFEEESVSTSVSINHCIFRSGVQKITYKIYTDSPAHSFLELNVKEFDNKKHDAPGKEVIMHRSRALVKNVDYNTTPYEYTFEFKATVPYQLNQPKEYKNLKKLGNDVLNAELKERYGKIKNLYENKDIDGLARAVYPSMSNQYISEYNDSTVKTGWNELTEVYKNTTLKMQDAESYDTEISEDGKFARFIQKSTDPRLKHRSVLWGLYKVGGKTKAMFNSSSFYLTEGKTKLEIY</sequence>
<name>A0A0N0ZXR5_CHRID</name>
<accession>A0A0N0ZXR5</accession>